<evidence type="ECO:0000313" key="1">
    <source>
        <dbReference type="EMBL" id="RZC54384.1"/>
    </source>
</evidence>
<gene>
    <name evidence="1" type="ORF">C5167_013245</name>
</gene>
<accession>A0A4Y7IZR4</accession>
<keyword evidence="2" id="KW-1185">Reference proteome</keyword>
<dbReference type="Gramene" id="RZC54384">
    <property type="protein sequence ID" value="RZC54384"/>
    <property type="gene ID" value="C5167_013245"/>
</dbReference>
<evidence type="ECO:0000313" key="2">
    <source>
        <dbReference type="Proteomes" id="UP000316621"/>
    </source>
</evidence>
<protein>
    <submittedName>
        <fullName evidence="1">Uncharacterized protein</fullName>
    </submittedName>
</protein>
<sequence length="68" mass="8009">MIDMILKPATLVFDKVPCMHEAYTRTLHPEHQVKHFRDANWLAGLYPHPTFERFDPDSLGEEFDRILA</sequence>
<reference evidence="1 2" key="1">
    <citation type="journal article" date="2018" name="Science">
        <title>The opium poppy genome and morphinan production.</title>
        <authorList>
            <person name="Guo L."/>
            <person name="Winzer T."/>
            <person name="Yang X."/>
            <person name="Li Y."/>
            <person name="Ning Z."/>
            <person name="He Z."/>
            <person name="Teodor R."/>
            <person name="Lu Y."/>
            <person name="Bowser T.A."/>
            <person name="Graham I.A."/>
            <person name="Ye K."/>
        </authorList>
    </citation>
    <scope>NUCLEOTIDE SEQUENCE [LARGE SCALE GENOMIC DNA]</scope>
    <source>
        <strain evidence="2">cv. HN1</strain>
        <tissue evidence="1">Leaves</tissue>
    </source>
</reference>
<name>A0A4Y7IZR4_PAPSO</name>
<dbReference type="Proteomes" id="UP000316621">
    <property type="component" value="Chromosome 3"/>
</dbReference>
<proteinExistence type="predicted"/>
<dbReference type="AlphaFoldDB" id="A0A4Y7IZR4"/>
<organism evidence="1 2">
    <name type="scientific">Papaver somniferum</name>
    <name type="common">Opium poppy</name>
    <dbReference type="NCBI Taxonomy" id="3469"/>
    <lineage>
        <taxon>Eukaryota</taxon>
        <taxon>Viridiplantae</taxon>
        <taxon>Streptophyta</taxon>
        <taxon>Embryophyta</taxon>
        <taxon>Tracheophyta</taxon>
        <taxon>Spermatophyta</taxon>
        <taxon>Magnoliopsida</taxon>
        <taxon>Ranunculales</taxon>
        <taxon>Papaveraceae</taxon>
        <taxon>Papaveroideae</taxon>
        <taxon>Papaver</taxon>
    </lineage>
</organism>
<dbReference type="EMBL" id="CM010717">
    <property type="protein sequence ID" value="RZC54384.1"/>
    <property type="molecule type" value="Genomic_DNA"/>
</dbReference>